<dbReference type="EMBL" id="RBWS01000029">
    <property type="protein sequence ID" value="RKO68559.1"/>
    <property type="molecule type" value="Genomic_DNA"/>
</dbReference>
<feature type="domain" description="N6 adenine-specific DNA methyltransferase N-terminal" evidence="1">
    <location>
        <begin position="2"/>
        <end position="36"/>
    </location>
</feature>
<evidence type="ECO:0000313" key="2">
    <source>
        <dbReference type="EMBL" id="RKO68559.1"/>
    </source>
</evidence>
<organism evidence="2 3">
    <name type="scientific">Sphingobacterium puteale</name>
    <dbReference type="NCBI Taxonomy" id="2420510"/>
    <lineage>
        <taxon>Bacteria</taxon>
        <taxon>Pseudomonadati</taxon>
        <taxon>Bacteroidota</taxon>
        <taxon>Sphingobacteriia</taxon>
        <taxon>Sphingobacteriales</taxon>
        <taxon>Sphingobacteriaceae</taxon>
        <taxon>Sphingobacterium</taxon>
    </lineage>
</organism>
<protein>
    <submittedName>
        <fullName evidence="2">SAM-dependent DNA methyltransferase</fullName>
    </submittedName>
</protein>
<reference evidence="2 3" key="1">
    <citation type="submission" date="2018-10" db="EMBL/GenBank/DDBJ databases">
        <title>Sphingobacterium sp. M05W1-28.</title>
        <authorList>
            <person name="Cai H."/>
        </authorList>
    </citation>
    <scope>NUCLEOTIDE SEQUENCE [LARGE SCALE GENOMIC DNA]</scope>
    <source>
        <strain evidence="2 3">M05W1-28</strain>
    </source>
</reference>
<evidence type="ECO:0000313" key="3">
    <source>
        <dbReference type="Proteomes" id="UP000282423"/>
    </source>
</evidence>
<keyword evidence="2" id="KW-0489">Methyltransferase</keyword>
<dbReference type="AlphaFoldDB" id="A0A420VQF7"/>
<dbReference type="Pfam" id="PF12161">
    <property type="entry name" value="HsdM_N"/>
    <property type="match status" value="1"/>
</dbReference>
<sequence length="38" mass="4652">MNFIWFIADDCLRDVYVRGKYRDIILLFVVLRCIDSLR</sequence>
<keyword evidence="3" id="KW-1185">Reference proteome</keyword>
<dbReference type="InterPro" id="IPR022749">
    <property type="entry name" value="D12N6_MeTrfase_N"/>
</dbReference>
<comment type="caution">
    <text evidence="2">The sequence shown here is derived from an EMBL/GenBank/DDBJ whole genome shotgun (WGS) entry which is preliminary data.</text>
</comment>
<proteinExistence type="predicted"/>
<dbReference type="Proteomes" id="UP000282423">
    <property type="component" value="Unassembled WGS sequence"/>
</dbReference>
<dbReference type="GO" id="GO:0032259">
    <property type="term" value="P:methylation"/>
    <property type="evidence" value="ECO:0007669"/>
    <property type="project" value="UniProtKB-KW"/>
</dbReference>
<dbReference type="OrthoDB" id="9814572at2"/>
<keyword evidence="2" id="KW-0808">Transferase</keyword>
<accession>A0A420VQF7</accession>
<name>A0A420VQF7_9SPHI</name>
<dbReference type="RefSeq" id="WP_121127253.1">
    <property type="nucleotide sequence ID" value="NZ_RBWS01000029.1"/>
</dbReference>
<dbReference type="GO" id="GO:0008168">
    <property type="term" value="F:methyltransferase activity"/>
    <property type="evidence" value="ECO:0007669"/>
    <property type="project" value="UniProtKB-KW"/>
</dbReference>
<gene>
    <name evidence="2" type="ORF">D7322_26725</name>
</gene>
<evidence type="ECO:0000259" key="1">
    <source>
        <dbReference type="Pfam" id="PF12161"/>
    </source>
</evidence>